<dbReference type="InterPro" id="IPR009078">
    <property type="entry name" value="Ferritin-like_SF"/>
</dbReference>
<dbReference type="EMBL" id="OBDZ01000024">
    <property type="protein sequence ID" value="SNY38653.1"/>
    <property type="molecule type" value="Genomic_DNA"/>
</dbReference>
<dbReference type="InterPro" id="IPR003251">
    <property type="entry name" value="Rr_diiron-bd_dom"/>
</dbReference>
<reference evidence="3" key="1">
    <citation type="submission" date="2017-09" db="EMBL/GenBank/DDBJ databases">
        <authorList>
            <person name="Varghese N."/>
            <person name="Submissions S."/>
        </authorList>
    </citation>
    <scope>NUCLEOTIDE SEQUENCE [LARGE SCALE GENOMIC DNA]</scope>
    <source>
        <strain evidence="3">MSL47</strain>
    </source>
</reference>
<dbReference type="RefSeq" id="WP_097018808.1">
    <property type="nucleotide sequence ID" value="NZ_OBDZ01000024.1"/>
</dbReference>
<dbReference type="GO" id="GO:0016491">
    <property type="term" value="F:oxidoreductase activity"/>
    <property type="evidence" value="ECO:0007669"/>
    <property type="project" value="InterPro"/>
</dbReference>
<feature type="domain" description="Rubrerythrin diiron-binding" evidence="1">
    <location>
        <begin position="43"/>
        <end position="154"/>
    </location>
</feature>
<sequence length="161" mass="19461">MKLNNLTQKDILEISRELMKMKKESVKEVNGEDLSFLLQEMYLAIESELRDSAYYRSLADIAPNQFAAEMINEFAKDEREHAYQLQKAYERLTSDKFVSQYEYEFELDVDNYQEYLEKRVLDETADYKKYKSYYLMTNNPYLRDIFFNAMHDESYSYKVQL</sequence>
<keyword evidence="3" id="KW-1185">Reference proteome</keyword>
<dbReference type="Proteomes" id="UP000219573">
    <property type="component" value="Unassembled WGS sequence"/>
</dbReference>
<evidence type="ECO:0000313" key="2">
    <source>
        <dbReference type="EMBL" id="SNY38653.1"/>
    </source>
</evidence>
<dbReference type="GO" id="GO:0046872">
    <property type="term" value="F:metal ion binding"/>
    <property type="evidence" value="ECO:0007669"/>
    <property type="project" value="InterPro"/>
</dbReference>
<dbReference type="CDD" id="cd00657">
    <property type="entry name" value="Ferritin_like"/>
    <property type="match status" value="1"/>
</dbReference>
<accession>A0A285HSP8</accession>
<organism evidence="2 3">
    <name type="scientific">Orenia metallireducens</name>
    <dbReference type="NCBI Taxonomy" id="1413210"/>
    <lineage>
        <taxon>Bacteria</taxon>
        <taxon>Bacillati</taxon>
        <taxon>Bacillota</taxon>
        <taxon>Clostridia</taxon>
        <taxon>Halanaerobiales</taxon>
        <taxon>Halobacteroidaceae</taxon>
        <taxon>Orenia</taxon>
    </lineage>
</organism>
<gene>
    <name evidence="2" type="ORF">SAMN06265827_1248</name>
</gene>
<dbReference type="OrthoDB" id="3231985at2"/>
<protein>
    <submittedName>
        <fullName evidence="2">Rubrerythrin</fullName>
    </submittedName>
</protein>
<proteinExistence type="predicted"/>
<name>A0A285HSP8_9FIRM</name>
<evidence type="ECO:0000259" key="1">
    <source>
        <dbReference type="Pfam" id="PF02915"/>
    </source>
</evidence>
<dbReference type="Pfam" id="PF02915">
    <property type="entry name" value="Rubrerythrin"/>
    <property type="match status" value="1"/>
</dbReference>
<evidence type="ECO:0000313" key="3">
    <source>
        <dbReference type="Proteomes" id="UP000219573"/>
    </source>
</evidence>
<dbReference type="AlphaFoldDB" id="A0A285HSP8"/>
<dbReference type="InterPro" id="IPR012347">
    <property type="entry name" value="Ferritin-like"/>
</dbReference>
<dbReference type="Gene3D" id="1.20.1260.10">
    <property type="match status" value="1"/>
</dbReference>
<dbReference type="SUPFAM" id="SSF47240">
    <property type="entry name" value="Ferritin-like"/>
    <property type="match status" value="1"/>
</dbReference>